<evidence type="ECO:0000313" key="2">
    <source>
        <dbReference type="Proteomes" id="UP000283928"/>
    </source>
</evidence>
<dbReference type="Proteomes" id="UP000283928">
    <property type="component" value="Unassembled WGS sequence"/>
</dbReference>
<dbReference type="RefSeq" id="WP_021652452.1">
    <property type="nucleotide sequence ID" value="NZ_JAQEBC010000016.1"/>
</dbReference>
<gene>
    <name evidence="1" type="ORF">DW723_03025</name>
</gene>
<reference evidence="1 2" key="1">
    <citation type="submission" date="2018-08" db="EMBL/GenBank/DDBJ databases">
        <title>A genome reference for cultivated species of the human gut microbiota.</title>
        <authorList>
            <person name="Zou Y."/>
            <person name="Xue W."/>
            <person name="Luo G."/>
        </authorList>
    </citation>
    <scope>NUCLEOTIDE SEQUENCE [LARGE SCALE GENOMIC DNA]</scope>
    <source>
        <strain evidence="1 2">AM27-32LB</strain>
    </source>
</reference>
<sequence length="151" mass="16289">MLNKSAATDARHSRSGKDAMLYNSAGKPFAQVESFTTKGSFNNYKYAPLGQNRELEVNGTVGVTVNISEIVVLDGELFNAVINAIANGESPVLMFTGVIEGRNGSQERVTYRECILSGDSDIQNVATGDVLKRSFALHCNGKVENKSKLTI</sequence>
<dbReference type="SUPFAM" id="SSF69279">
    <property type="entry name" value="Phage tail proteins"/>
    <property type="match status" value="1"/>
</dbReference>
<organism evidence="1 2">
    <name type="scientific">Blautia obeum</name>
    <dbReference type="NCBI Taxonomy" id="40520"/>
    <lineage>
        <taxon>Bacteria</taxon>
        <taxon>Bacillati</taxon>
        <taxon>Bacillota</taxon>
        <taxon>Clostridia</taxon>
        <taxon>Lachnospirales</taxon>
        <taxon>Lachnospiraceae</taxon>
        <taxon>Blautia</taxon>
    </lineage>
</organism>
<evidence type="ECO:0000313" key="1">
    <source>
        <dbReference type="EMBL" id="RHE77368.1"/>
    </source>
</evidence>
<protein>
    <submittedName>
        <fullName evidence="1">Uncharacterized protein</fullName>
    </submittedName>
</protein>
<dbReference type="InterPro" id="IPR038628">
    <property type="entry name" value="XkdM-like_sf"/>
</dbReference>
<comment type="caution">
    <text evidence="1">The sequence shown here is derived from an EMBL/GenBank/DDBJ whole genome shotgun (WGS) entry which is preliminary data.</text>
</comment>
<accession>A0A414KKB0</accession>
<dbReference type="Gene3D" id="2.30.110.40">
    <property type="entry name" value="Phage tail tube protein"/>
    <property type="match status" value="1"/>
</dbReference>
<dbReference type="AlphaFoldDB" id="A0A414KKB0"/>
<dbReference type="EMBL" id="QSKO01000003">
    <property type="protein sequence ID" value="RHE77368.1"/>
    <property type="molecule type" value="Genomic_DNA"/>
</dbReference>
<proteinExistence type="predicted"/>
<name>A0A414KKB0_9FIRM</name>